<dbReference type="AlphaFoldDB" id="A0A381QJ31"/>
<dbReference type="EMBL" id="UINC01001371">
    <property type="protein sequence ID" value="SUZ78914.1"/>
    <property type="molecule type" value="Genomic_DNA"/>
</dbReference>
<proteinExistence type="predicted"/>
<accession>A0A381QJ31</accession>
<name>A0A381QJ31_9ZZZZ</name>
<reference evidence="1" key="1">
    <citation type="submission" date="2018-05" db="EMBL/GenBank/DDBJ databases">
        <authorList>
            <person name="Lanie J.A."/>
            <person name="Ng W.-L."/>
            <person name="Kazmierczak K.M."/>
            <person name="Andrzejewski T.M."/>
            <person name="Davidsen T.M."/>
            <person name="Wayne K.J."/>
            <person name="Tettelin H."/>
            <person name="Glass J.I."/>
            <person name="Rusch D."/>
            <person name="Podicherti R."/>
            <person name="Tsui H.-C.T."/>
            <person name="Winkler M.E."/>
        </authorList>
    </citation>
    <scope>NUCLEOTIDE SEQUENCE</scope>
</reference>
<evidence type="ECO:0000313" key="1">
    <source>
        <dbReference type="EMBL" id="SUZ78914.1"/>
    </source>
</evidence>
<protein>
    <submittedName>
        <fullName evidence="1">Uncharacterized protein</fullName>
    </submittedName>
</protein>
<gene>
    <name evidence="1" type="ORF">METZ01_LOCUS31768</name>
</gene>
<sequence length="53" mass="5768">MKTSITSSGDPVTAWRHDTSPQSLTIEGAACDFADYSSAMRPALYDLHSFCDL</sequence>
<organism evidence="1">
    <name type="scientific">marine metagenome</name>
    <dbReference type="NCBI Taxonomy" id="408172"/>
    <lineage>
        <taxon>unclassified sequences</taxon>
        <taxon>metagenomes</taxon>
        <taxon>ecological metagenomes</taxon>
    </lineage>
</organism>